<evidence type="ECO:0000313" key="4">
    <source>
        <dbReference type="Proteomes" id="UP000230852"/>
    </source>
</evidence>
<keyword evidence="1" id="KW-0472">Membrane</keyword>
<organism evidence="3 4">
    <name type="scientific">Candidatus Magasanikbacteria bacterium CG10_big_fil_rev_8_21_14_0_10_36_16</name>
    <dbReference type="NCBI Taxonomy" id="1974645"/>
    <lineage>
        <taxon>Bacteria</taxon>
        <taxon>Candidatus Magasanikiibacteriota</taxon>
    </lineage>
</organism>
<evidence type="ECO:0008006" key="5">
    <source>
        <dbReference type="Google" id="ProtNLM"/>
    </source>
</evidence>
<accession>A0A2H0U173</accession>
<sequence>MKKSIKILSSFVVLSFGLFLTATQAHADIISPPGIIPGTSFEGSILIIGGGIVVGVVALVSWLVIRAIRKKKNVINK</sequence>
<protein>
    <recommendedName>
        <fullName evidence="5">Gram-positive cocci surface proteins LPxTG domain-containing protein</fullName>
    </recommendedName>
</protein>
<dbReference type="AlphaFoldDB" id="A0A2H0U173"/>
<comment type="caution">
    <text evidence="3">The sequence shown here is derived from an EMBL/GenBank/DDBJ whole genome shotgun (WGS) entry which is preliminary data.</text>
</comment>
<gene>
    <name evidence="3" type="ORF">COU28_00890</name>
</gene>
<evidence type="ECO:0000256" key="1">
    <source>
        <dbReference type="SAM" id="Phobius"/>
    </source>
</evidence>
<reference evidence="4" key="1">
    <citation type="submission" date="2017-09" db="EMBL/GenBank/DDBJ databases">
        <title>Depth-based differentiation of microbial function through sediment-hosted aquifers and enrichment of novel symbionts in the deep terrestrial subsurface.</title>
        <authorList>
            <person name="Probst A.J."/>
            <person name="Ladd B."/>
            <person name="Jarett J.K."/>
            <person name="Geller-Mcgrath D.E."/>
            <person name="Sieber C.M.K."/>
            <person name="Emerson J.B."/>
            <person name="Anantharaman K."/>
            <person name="Thomas B.C."/>
            <person name="Malmstrom R."/>
            <person name="Stieglmeier M."/>
            <person name="Klingl A."/>
            <person name="Woyke T."/>
            <person name="Ryan C.M."/>
            <person name="Banfield J.F."/>
        </authorList>
    </citation>
    <scope>NUCLEOTIDE SEQUENCE [LARGE SCALE GENOMIC DNA]</scope>
</reference>
<keyword evidence="1" id="KW-0812">Transmembrane</keyword>
<feature type="signal peptide" evidence="2">
    <location>
        <begin position="1"/>
        <end position="27"/>
    </location>
</feature>
<feature type="transmembrane region" description="Helical" evidence="1">
    <location>
        <begin position="43"/>
        <end position="65"/>
    </location>
</feature>
<keyword evidence="1" id="KW-1133">Transmembrane helix</keyword>
<name>A0A2H0U173_9BACT</name>
<feature type="chain" id="PRO_5013890540" description="Gram-positive cocci surface proteins LPxTG domain-containing protein" evidence="2">
    <location>
        <begin position="28"/>
        <end position="77"/>
    </location>
</feature>
<proteinExistence type="predicted"/>
<dbReference type="Proteomes" id="UP000230852">
    <property type="component" value="Unassembled WGS sequence"/>
</dbReference>
<dbReference type="EMBL" id="PFBU01000015">
    <property type="protein sequence ID" value="PIR78572.1"/>
    <property type="molecule type" value="Genomic_DNA"/>
</dbReference>
<keyword evidence="2" id="KW-0732">Signal</keyword>
<evidence type="ECO:0000256" key="2">
    <source>
        <dbReference type="SAM" id="SignalP"/>
    </source>
</evidence>
<evidence type="ECO:0000313" key="3">
    <source>
        <dbReference type="EMBL" id="PIR78572.1"/>
    </source>
</evidence>